<dbReference type="Gene3D" id="3.90.780.10">
    <property type="entry name" value="5'-Nucleotidase, C-terminal domain"/>
    <property type="match status" value="1"/>
</dbReference>
<dbReference type="InterPro" id="IPR036907">
    <property type="entry name" value="5'-Nucleotdase_C_sf"/>
</dbReference>
<keyword evidence="1" id="KW-0378">Hydrolase</keyword>
<organism evidence="3 4">
    <name type="scientific">Glaciecola nitratireducens (strain JCM 12485 / KCTC 12276 / FR1064)</name>
    <dbReference type="NCBI Taxonomy" id="1085623"/>
    <lineage>
        <taxon>Bacteria</taxon>
        <taxon>Pseudomonadati</taxon>
        <taxon>Pseudomonadota</taxon>
        <taxon>Gammaproteobacteria</taxon>
        <taxon>Alteromonadales</taxon>
        <taxon>Alteromonadaceae</taxon>
        <taxon>Brumicola</taxon>
    </lineage>
</organism>
<dbReference type="InterPro" id="IPR006179">
    <property type="entry name" value="5_nucleotidase/apyrase"/>
</dbReference>
<feature type="domain" description="5'-Nucleotidase C-terminal" evidence="2">
    <location>
        <begin position="324"/>
        <end position="465"/>
    </location>
</feature>
<dbReference type="Gene3D" id="3.60.21.10">
    <property type="match status" value="1"/>
</dbReference>
<keyword evidence="4" id="KW-1185">Reference proteome</keyword>
<dbReference type="AlphaFoldDB" id="G4QEM3"/>
<dbReference type="HOGENOM" id="CLU_005854_7_2_6"/>
<feature type="chain" id="PRO_5005132203" evidence="1">
    <location>
        <begin position="39"/>
        <end position="519"/>
    </location>
</feature>
<feature type="signal peptide" evidence="1">
    <location>
        <begin position="1"/>
        <end position="38"/>
    </location>
</feature>
<reference evidence="3 4" key="1">
    <citation type="journal article" date="2011" name="J. Bacteriol.">
        <title>Complete genome sequence of seawater bacterium Glaciecola nitratireducens FR1064T.</title>
        <authorList>
            <person name="Bian F."/>
            <person name="Qin Q.L."/>
            <person name="Xie B.B."/>
            <person name="Shu Y.L."/>
            <person name="Zhang X.Y."/>
            <person name="Yu Y."/>
            <person name="Chen B."/>
            <person name="Chen X.L."/>
            <person name="Zhou B.C."/>
            <person name="Zhang Y.Z."/>
        </authorList>
    </citation>
    <scope>NUCLEOTIDE SEQUENCE [LARGE SCALE GENOMIC DNA]</scope>
    <source>
        <strain evidence="4">JCM 12485 / KCTC 12276 / FR1064</strain>
    </source>
</reference>
<sequence length="519" mass="57105">MKKIIAIVSLFFNKAPFNFALSVISLTSISLLSSAAIADDTKEAVIVFAAGMPDISNPRSGKYAELQHLVSQQRESKKTTFFIFGGGSVGPSALSNLDRGSHIIDILNSLEPDAMGVAKREFSYFEDELSLRSYEAAFPMVASNIIDQRIGLTPDGLVDQVIITKGAIKLGFISIVNERLIYEYLLKNVIVKDPLTTIKTKAKALRDAGADIVLLHYFYPFDFVPQLLESRDIDFAFNSSTSYVDKKALNTHPRLLSINEAGQAVVATVGFSPQLDILSSELITLANMPPDLTVQAQVNAYQLRLDRLLDDRIGYWDGKFTTQRDIVRSSENLFANYIVDAMRSLTATDIAIINGGSIRGDTTYEQNAEITRRTIANELPFRSALNVISIKGKYIVEALEIGLSGLDELTGTFPHISGMRLTFDSDAKPGERLVSVLVNGNKIIPEQTYTLATTNYLFEGGDGYTPLALGSQMKDSIVLKNILISDLVQRDIRLKGKLSSKIDNRIVDVAQQNNKGNKN</sequence>
<dbReference type="SUPFAM" id="SSF56300">
    <property type="entry name" value="Metallo-dependent phosphatases"/>
    <property type="match status" value="1"/>
</dbReference>
<protein>
    <submittedName>
        <fullName evidence="3">5'-nucleotidase-like protein</fullName>
    </submittedName>
</protein>
<dbReference type="InterPro" id="IPR029052">
    <property type="entry name" value="Metallo-depent_PP-like"/>
</dbReference>
<dbReference type="Pfam" id="PF02872">
    <property type="entry name" value="5_nucleotid_C"/>
    <property type="match status" value="1"/>
</dbReference>
<dbReference type="SUPFAM" id="SSF55816">
    <property type="entry name" value="5'-nucleotidase (syn. UDP-sugar hydrolase), C-terminal domain"/>
    <property type="match status" value="1"/>
</dbReference>
<dbReference type="STRING" id="1085623.GNIT_0633"/>
<dbReference type="eggNOG" id="COG0737">
    <property type="taxonomic scope" value="Bacteria"/>
</dbReference>
<dbReference type="GO" id="GO:0000166">
    <property type="term" value="F:nucleotide binding"/>
    <property type="evidence" value="ECO:0007669"/>
    <property type="project" value="UniProtKB-KW"/>
</dbReference>
<dbReference type="EMBL" id="CP003060">
    <property type="protein sequence ID" value="AEP28786.1"/>
    <property type="molecule type" value="Genomic_DNA"/>
</dbReference>
<dbReference type="PANTHER" id="PTHR11575">
    <property type="entry name" value="5'-NUCLEOTIDASE-RELATED"/>
    <property type="match status" value="1"/>
</dbReference>
<dbReference type="OrthoDB" id="9803927at2"/>
<dbReference type="GO" id="GO:0009166">
    <property type="term" value="P:nucleotide catabolic process"/>
    <property type="evidence" value="ECO:0007669"/>
    <property type="project" value="InterPro"/>
</dbReference>
<name>G4QEM3_GLANF</name>
<dbReference type="Proteomes" id="UP000009282">
    <property type="component" value="Chromosome"/>
</dbReference>
<dbReference type="GO" id="GO:0016787">
    <property type="term" value="F:hydrolase activity"/>
    <property type="evidence" value="ECO:0007669"/>
    <property type="project" value="UniProtKB-KW"/>
</dbReference>
<keyword evidence="1" id="KW-0547">Nucleotide-binding</keyword>
<evidence type="ECO:0000313" key="3">
    <source>
        <dbReference type="EMBL" id="AEP28786.1"/>
    </source>
</evidence>
<dbReference type="InterPro" id="IPR008334">
    <property type="entry name" value="5'-Nucleotdase_C"/>
</dbReference>
<evidence type="ECO:0000259" key="2">
    <source>
        <dbReference type="Pfam" id="PF02872"/>
    </source>
</evidence>
<dbReference type="PANTHER" id="PTHR11575:SF48">
    <property type="entry name" value="5'-NUCLEOTIDASE"/>
    <property type="match status" value="1"/>
</dbReference>
<proteinExistence type="inferred from homology"/>
<keyword evidence="1" id="KW-0732">Signal</keyword>
<evidence type="ECO:0000256" key="1">
    <source>
        <dbReference type="RuleBase" id="RU362119"/>
    </source>
</evidence>
<accession>G4QEM3</accession>
<evidence type="ECO:0000313" key="4">
    <source>
        <dbReference type="Proteomes" id="UP000009282"/>
    </source>
</evidence>
<dbReference type="RefSeq" id="WP_014107663.1">
    <property type="nucleotide sequence ID" value="NC_016041.1"/>
</dbReference>
<gene>
    <name evidence="3" type="ordered locus">GNIT_0633</name>
</gene>
<dbReference type="PRINTS" id="PR01607">
    <property type="entry name" value="APYRASEFAMLY"/>
</dbReference>
<dbReference type="KEGG" id="gni:GNIT_0633"/>
<comment type="similarity">
    <text evidence="1">Belongs to the 5'-nucleotidase family.</text>
</comment>